<name>A0A7S3Z048_9EUKA</name>
<keyword evidence="1" id="KW-0677">Repeat</keyword>
<dbReference type="Gene3D" id="1.25.40.20">
    <property type="entry name" value="Ankyrin repeat-containing domain"/>
    <property type="match status" value="3"/>
</dbReference>
<dbReference type="Gene3D" id="1.10.260.100">
    <property type="match status" value="1"/>
</dbReference>
<sequence>MMDPAMQAKLRQLQQAFSNPQLIKDFQALTANDPRFAAMNEDMRLNGPQSMMKYMSDPEIMGKFSQIMQKYAPADLMQQSKAAQEAIKNGQIGFGGPNPTGAPEESPLIKAVLKGDVAEVEALCKSGKTNVNDKDPAGYTPILYAVMKKHTPVIKALIASGADVKAKGARGWGALHYAAGTTNDEAMELLLDNGADINERTDDGYLAFDIALKSPKHNPGSSSKIIQRLVPQDTITELHQAGRWCSLTKTKELLDQGKDLAQGDKAGMNAVHWAARQSDTPVFNALKENPQFTEKKLMESRDQFMNTPLHYAAGYNSKEIVLALLAMGADVNARNKNGHRPFTLASRDANAGILKDPVVGREMGIKLFGMAEPLKGVNPVSALTASQVNDTEAFKVAADKDNMVETDEEKRTAAHWAASFGNAEIMSKLIQENPAVLNMTDADGNTPLHVSCFKGNKLVTQLLCSSGAPRFSRNKDGQVPYDLARLRPKEDGDKEDILKCLAGMKI</sequence>
<keyword evidence="2 3" id="KW-0040">ANK repeat</keyword>
<evidence type="ECO:0008006" key="5">
    <source>
        <dbReference type="Google" id="ProtNLM"/>
    </source>
</evidence>
<accession>A0A7S3Z048</accession>
<dbReference type="Pfam" id="PF12796">
    <property type="entry name" value="Ank_2"/>
    <property type="match status" value="3"/>
</dbReference>
<dbReference type="SUPFAM" id="SSF48403">
    <property type="entry name" value="Ankyrin repeat"/>
    <property type="match status" value="1"/>
</dbReference>
<dbReference type="Pfam" id="PF13857">
    <property type="entry name" value="Ank_5"/>
    <property type="match status" value="1"/>
</dbReference>
<feature type="repeat" description="ANK" evidence="3">
    <location>
        <begin position="137"/>
        <end position="169"/>
    </location>
</feature>
<organism evidence="4">
    <name type="scientific">Lotharella globosa</name>
    <dbReference type="NCBI Taxonomy" id="91324"/>
    <lineage>
        <taxon>Eukaryota</taxon>
        <taxon>Sar</taxon>
        <taxon>Rhizaria</taxon>
        <taxon>Cercozoa</taxon>
        <taxon>Chlorarachniophyceae</taxon>
        <taxon>Lotharella</taxon>
    </lineage>
</organism>
<evidence type="ECO:0000313" key="4">
    <source>
        <dbReference type="EMBL" id="CAE0667513.1"/>
    </source>
</evidence>
<dbReference type="PROSITE" id="PS50297">
    <property type="entry name" value="ANK_REP_REGION"/>
    <property type="match status" value="4"/>
</dbReference>
<dbReference type="InterPro" id="IPR036770">
    <property type="entry name" value="Ankyrin_rpt-contain_sf"/>
</dbReference>
<feature type="repeat" description="ANK" evidence="3">
    <location>
        <begin position="170"/>
        <end position="202"/>
    </location>
</feature>
<evidence type="ECO:0000256" key="3">
    <source>
        <dbReference type="PROSITE-ProRule" id="PRU00023"/>
    </source>
</evidence>
<gene>
    <name evidence="4" type="ORF">LGLO00237_LOCUS19135</name>
</gene>
<dbReference type="AlphaFoldDB" id="A0A7S3Z048"/>
<protein>
    <recommendedName>
        <fullName evidence="5">STI1/HOP DP domain-containing protein</fullName>
    </recommendedName>
</protein>
<dbReference type="SMART" id="SM00248">
    <property type="entry name" value="ANK"/>
    <property type="match status" value="8"/>
</dbReference>
<dbReference type="EMBL" id="HBIV01026699">
    <property type="protein sequence ID" value="CAE0667513.1"/>
    <property type="molecule type" value="Transcribed_RNA"/>
</dbReference>
<reference evidence="4" key="1">
    <citation type="submission" date="2021-01" db="EMBL/GenBank/DDBJ databases">
        <authorList>
            <person name="Corre E."/>
            <person name="Pelletier E."/>
            <person name="Niang G."/>
            <person name="Scheremetjew M."/>
            <person name="Finn R."/>
            <person name="Kale V."/>
            <person name="Holt S."/>
            <person name="Cochrane G."/>
            <person name="Meng A."/>
            <person name="Brown T."/>
            <person name="Cohen L."/>
        </authorList>
    </citation>
    <scope>NUCLEOTIDE SEQUENCE</scope>
    <source>
        <strain evidence="4">CCCM811</strain>
    </source>
</reference>
<dbReference type="PANTHER" id="PTHR24171">
    <property type="entry name" value="ANKYRIN REPEAT DOMAIN-CONTAINING PROTEIN 39-RELATED"/>
    <property type="match status" value="1"/>
</dbReference>
<proteinExistence type="predicted"/>
<dbReference type="InterPro" id="IPR002110">
    <property type="entry name" value="Ankyrin_rpt"/>
</dbReference>
<evidence type="ECO:0000256" key="2">
    <source>
        <dbReference type="ARBA" id="ARBA00023043"/>
    </source>
</evidence>
<feature type="repeat" description="ANK" evidence="3">
    <location>
        <begin position="443"/>
        <end position="475"/>
    </location>
</feature>
<feature type="repeat" description="ANK" evidence="3">
    <location>
        <begin position="304"/>
        <end position="336"/>
    </location>
</feature>
<evidence type="ECO:0000256" key="1">
    <source>
        <dbReference type="ARBA" id="ARBA00022737"/>
    </source>
</evidence>
<dbReference type="PROSITE" id="PS50088">
    <property type="entry name" value="ANK_REPEAT"/>
    <property type="match status" value="4"/>
</dbReference>